<keyword evidence="2" id="KW-1185">Reference proteome</keyword>
<dbReference type="InterPro" id="IPR009057">
    <property type="entry name" value="Homeodomain-like_sf"/>
</dbReference>
<dbReference type="AlphaFoldDB" id="A0A5C1A8M0"/>
<evidence type="ECO:0000313" key="1">
    <source>
        <dbReference type="EMBL" id="QEL14112.1"/>
    </source>
</evidence>
<gene>
    <name evidence="1" type="ORF">PX52LOC_00976</name>
</gene>
<dbReference type="Proteomes" id="UP000324974">
    <property type="component" value="Chromosome"/>
</dbReference>
<evidence type="ECO:0000313" key="2">
    <source>
        <dbReference type="Proteomes" id="UP000324974"/>
    </source>
</evidence>
<name>A0A5C1A8M0_9BACT</name>
<dbReference type="OrthoDB" id="287433at2"/>
<organism evidence="1 2">
    <name type="scientific">Limnoglobus roseus</name>
    <dbReference type="NCBI Taxonomy" id="2598579"/>
    <lineage>
        <taxon>Bacteria</taxon>
        <taxon>Pseudomonadati</taxon>
        <taxon>Planctomycetota</taxon>
        <taxon>Planctomycetia</taxon>
        <taxon>Gemmatales</taxon>
        <taxon>Gemmataceae</taxon>
        <taxon>Limnoglobus</taxon>
    </lineage>
</organism>
<dbReference type="SUPFAM" id="SSF46689">
    <property type="entry name" value="Homeodomain-like"/>
    <property type="match status" value="1"/>
</dbReference>
<dbReference type="EMBL" id="CP042425">
    <property type="protein sequence ID" value="QEL14112.1"/>
    <property type="molecule type" value="Genomic_DNA"/>
</dbReference>
<protein>
    <submittedName>
        <fullName evidence="1">IS630 family transposase</fullName>
    </submittedName>
</protein>
<reference evidence="2" key="1">
    <citation type="submission" date="2019-08" db="EMBL/GenBank/DDBJ databases">
        <title>Limnoglobus roseus gen. nov., sp. nov., a novel freshwater planctomycete with a giant genome from the family Gemmataceae.</title>
        <authorList>
            <person name="Kulichevskaya I.S."/>
            <person name="Naumoff D.G."/>
            <person name="Miroshnikov K."/>
            <person name="Ivanova A."/>
            <person name="Philippov D.A."/>
            <person name="Hakobyan A."/>
            <person name="Rijpstra I.C."/>
            <person name="Sinninghe Damste J.S."/>
            <person name="Liesack W."/>
            <person name="Dedysh S.N."/>
        </authorList>
    </citation>
    <scope>NUCLEOTIDE SEQUENCE [LARGE SCALE GENOMIC DNA]</scope>
    <source>
        <strain evidence="2">PX52</strain>
    </source>
</reference>
<proteinExistence type="predicted"/>
<accession>A0A5C1A8M0</accession>
<dbReference type="KEGG" id="lrs:PX52LOC_00976"/>
<sequence length="122" mass="13443">MRAYSMDLRERVLADCDDGAKTRAVAHKFSVSESWVRRLKQTRREAGRVAPAAHAGGRVAGWVAHADAIRAAVAADLDATLDEYRRRFALPLSRSALARALHALGLPRKKSRSGRPNRTART</sequence>